<evidence type="ECO:0000313" key="9">
    <source>
        <dbReference type="EMBL" id="KAF5936501.1"/>
    </source>
</evidence>
<keyword evidence="5" id="KW-0040">ANK repeat</keyword>
<evidence type="ECO:0000256" key="4">
    <source>
        <dbReference type="ARBA" id="ARBA00022989"/>
    </source>
</evidence>
<dbReference type="PANTHER" id="PTHR24186:SF38">
    <property type="entry name" value="ANKYRIN REPEAT FAMILY PROTEIN"/>
    <property type="match status" value="1"/>
</dbReference>
<evidence type="ECO:0000256" key="7">
    <source>
        <dbReference type="SAM" id="Phobius"/>
    </source>
</evidence>
<dbReference type="AlphaFoldDB" id="A0A7J7G9A1"/>
<dbReference type="PANTHER" id="PTHR24186">
    <property type="entry name" value="PROTEIN PHOSPHATASE 1 REGULATORY SUBUNIT"/>
    <property type="match status" value="1"/>
</dbReference>
<proteinExistence type="predicted"/>
<evidence type="ECO:0000256" key="3">
    <source>
        <dbReference type="ARBA" id="ARBA00022737"/>
    </source>
</evidence>
<comment type="caution">
    <text evidence="9">The sequence shown here is derived from an EMBL/GenBank/DDBJ whole genome shotgun (WGS) entry which is preliminary data.</text>
</comment>
<evidence type="ECO:0000259" key="8">
    <source>
        <dbReference type="Pfam" id="PF13962"/>
    </source>
</evidence>
<feature type="domain" description="PGG" evidence="8">
    <location>
        <begin position="96"/>
        <end position="126"/>
    </location>
</feature>
<evidence type="ECO:0000256" key="6">
    <source>
        <dbReference type="ARBA" id="ARBA00023136"/>
    </source>
</evidence>
<evidence type="ECO:0000256" key="1">
    <source>
        <dbReference type="ARBA" id="ARBA00004141"/>
    </source>
</evidence>
<evidence type="ECO:0000313" key="10">
    <source>
        <dbReference type="Proteomes" id="UP000593564"/>
    </source>
</evidence>
<name>A0A7J7G9A1_CAMSI</name>
<keyword evidence="2 7" id="KW-0812">Transmembrane</keyword>
<dbReference type="InterPro" id="IPR026961">
    <property type="entry name" value="PGG_dom"/>
</dbReference>
<protein>
    <recommendedName>
        <fullName evidence="8">PGG domain-containing protein</fullName>
    </recommendedName>
</protein>
<keyword evidence="3" id="KW-0677">Repeat</keyword>
<dbReference type="GO" id="GO:0005886">
    <property type="term" value="C:plasma membrane"/>
    <property type="evidence" value="ECO:0007669"/>
    <property type="project" value="TreeGrafter"/>
</dbReference>
<feature type="transmembrane region" description="Helical" evidence="7">
    <location>
        <begin position="199"/>
        <end position="222"/>
    </location>
</feature>
<evidence type="ECO:0000256" key="2">
    <source>
        <dbReference type="ARBA" id="ARBA00022692"/>
    </source>
</evidence>
<organism evidence="9 10">
    <name type="scientific">Camellia sinensis</name>
    <name type="common">Tea plant</name>
    <name type="synonym">Thea sinensis</name>
    <dbReference type="NCBI Taxonomy" id="4442"/>
    <lineage>
        <taxon>Eukaryota</taxon>
        <taxon>Viridiplantae</taxon>
        <taxon>Streptophyta</taxon>
        <taxon>Embryophyta</taxon>
        <taxon>Tracheophyta</taxon>
        <taxon>Spermatophyta</taxon>
        <taxon>Magnoliopsida</taxon>
        <taxon>eudicotyledons</taxon>
        <taxon>Gunneridae</taxon>
        <taxon>Pentapetalae</taxon>
        <taxon>asterids</taxon>
        <taxon>Ericales</taxon>
        <taxon>Theaceae</taxon>
        <taxon>Camellia</taxon>
    </lineage>
</organism>
<keyword evidence="4 7" id="KW-1133">Transmembrane helix</keyword>
<reference evidence="9 10" key="2">
    <citation type="submission" date="2020-07" db="EMBL/GenBank/DDBJ databases">
        <title>Genome assembly of wild tea tree DASZ reveals pedigree and selection history of tea varieties.</title>
        <authorList>
            <person name="Zhang W."/>
        </authorList>
    </citation>
    <scope>NUCLEOTIDE SEQUENCE [LARGE SCALE GENOMIC DNA]</scope>
    <source>
        <strain evidence="10">cv. G240</strain>
        <tissue evidence="9">Leaf</tissue>
    </source>
</reference>
<evidence type="ECO:0000256" key="5">
    <source>
        <dbReference type="ARBA" id="ARBA00023043"/>
    </source>
</evidence>
<feature type="transmembrane region" description="Helical" evidence="7">
    <location>
        <begin position="255"/>
        <end position="274"/>
    </location>
</feature>
<sequence length="311" mass="34804">MQLVKSLLQKKRLVQKIDLDKNAKNLEGRTTLDIATTVLNPGEAKREIKEALDHVGALKSTSLPEDYSFAEFFKSPQMSIELFTRLLFYQGRELTMEMRNAILVVAVLIATATFQAILSPPGGVVGGTGDNNNLLSTNENHINATIMSTNTNNNLIPTNNVSYINATIFTNTATTVDPSKLVLFKKTKLFKTTFTYGNFFTFFYFLNTICFLASLTTIIFVLPIQLVSILLYISLFYLMTSYGVSFFVISPSSSYTILFLILSCVFALLIYFMGPLWISIGGNLGVDFPLILVVGHQRKRLQMLLHLLERS</sequence>
<dbReference type="Proteomes" id="UP000593564">
    <property type="component" value="Unassembled WGS sequence"/>
</dbReference>
<gene>
    <name evidence="9" type="ORF">HYC85_027630</name>
</gene>
<feature type="transmembrane region" description="Helical" evidence="7">
    <location>
        <begin position="101"/>
        <end position="118"/>
    </location>
</feature>
<accession>A0A7J7G9A1</accession>
<feature type="transmembrane region" description="Helical" evidence="7">
    <location>
        <begin position="229"/>
        <end position="249"/>
    </location>
</feature>
<keyword evidence="6 7" id="KW-0472">Membrane</keyword>
<dbReference type="EMBL" id="JACBKZ010000013">
    <property type="protein sequence ID" value="KAF5936501.1"/>
    <property type="molecule type" value="Genomic_DNA"/>
</dbReference>
<comment type="subcellular location">
    <subcellularLocation>
        <location evidence="1">Membrane</location>
        <topology evidence="1">Multi-pass membrane protein</topology>
    </subcellularLocation>
</comment>
<dbReference type="Pfam" id="PF13962">
    <property type="entry name" value="PGG"/>
    <property type="match status" value="1"/>
</dbReference>
<keyword evidence="10" id="KW-1185">Reference proteome</keyword>
<reference evidence="10" key="1">
    <citation type="journal article" date="2020" name="Nat. Commun.">
        <title>Genome assembly of wild tea tree DASZ reveals pedigree and selection history of tea varieties.</title>
        <authorList>
            <person name="Zhang W."/>
            <person name="Zhang Y."/>
            <person name="Qiu H."/>
            <person name="Guo Y."/>
            <person name="Wan H."/>
            <person name="Zhang X."/>
            <person name="Scossa F."/>
            <person name="Alseekh S."/>
            <person name="Zhang Q."/>
            <person name="Wang P."/>
            <person name="Xu L."/>
            <person name="Schmidt M.H."/>
            <person name="Jia X."/>
            <person name="Li D."/>
            <person name="Zhu A."/>
            <person name="Guo F."/>
            <person name="Chen W."/>
            <person name="Ni D."/>
            <person name="Usadel B."/>
            <person name="Fernie A.R."/>
            <person name="Wen W."/>
        </authorList>
    </citation>
    <scope>NUCLEOTIDE SEQUENCE [LARGE SCALE GENOMIC DNA]</scope>
    <source>
        <strain evidence="10">cv. G240</strain>
    </source>
</reference>